<keyword evidence="1" id="KW-0472">Membrane</keyword>
<keyword evidence="1" id="KW-0812">Transmembrane</keyword>
<evidence type="ECO:0000256" key="1">
    <source>
        <dbReference type="SAM" id="Phobius"/>
    </source>
</evidence>
<dbReference type="CTD" id="4509"/>
<proteinExistence type="predicted"/>
<dbReference type="AlphaFoldDB" id="A0A9E8G7Q5"/>
<reference evidence="2" key="1">
    <citation type="journal article" date="2022" name="Diversity (Basel)">
        <title>Genome-Based Taxa Delimitation (GBTD): A New Approach.</title>
        <authorList>
            <person name="Bolbat A."/>
            <person name="Bukin Y."/>
            <person name="Kaygorodova I."/>
        </authorList>
    </citation>
    <scope>NUCLEOTIDE SEQUENCE</scope>
</reference>
<keyword evidence="2" id="KW-0496">Mitochondrion</keyword>
<evidence type="ECO:0000313" key="2">
    <source>
        <dbReference type="EMBL" id="UZT67839.1"/>
    </source>
</evidence>
<reference evidence="2" key="2">
    <citation type="submission" date="2022-01" db="EMBL/GenBank/DDBJ databases">
        <authorList>
            <person name="Bolbat A."/>
        </authorList>
    </citation>
    <scope>NUCLEOTIDE SEQUENCE</scope>
</reference>
<accession>A0A9E8G7Q5</accession>
<feature type="transmembrane region" description="Helical" evidence="1">
    <location>
        <begin position="6"/>
        <end position="30"/>
    </location>
</feature>
<sequence>MPHLSPMSWMYSMIIIWFCMFMLVTNMWWFSMKPMSPIIKNNNNMKKNMIWNW</sequence>
<gene>
    <name evidence="2" type="primary">ATP8</name>
</gene>
<geneLocation type="mitochondrion" evidence="2"/>
<keyword evidence="1" id="KW-1133">Transmembrane helix</keyword>
<organism evidence="2">
    <name type="scientific">Baicaloclepsis grubei</name>
    <dbReference type="NCBI Taxonomy" id="1592345"/>
    <lineage>
        <taxon>Eukaryota</taxon>
        <taxon>Metazoa</taxon>
        <taxon>Spiralia</taxon>
        <taxon>Lophotrochozoa</taxon>
        <taxon>Annelida</taxon>
        <taxon>Clitellata</taxon>
        <taxon>Hirudinea</taxon>
        <taxon>Rhynchobdellida</taxon>
        <taxon>Glossiphoniidae</taxon>
        <taxon>Baicaloclepsis</taxon>
    </lineage>
</organism>
<dbReference type="EMBL" id="OM257166">
    <property type="protein sequence ID" value="UZT67839.1"/>
    <property type="molecule type" value="Genomic_DNA"/>
</dbReference>
<name>A0A9E8G7Q5_9ANNE</name>
<dbReference type="GeneID" id="77422074"/>
<dbReference type="RefSeq" id="YP_010584298.1">
    <property type="nucleotide sequence ID" value="NC_069207.1"/>
</dbReference>
<protein>
    <submittedName>
        <fullName evidence="2">ATP synthase F0 subunit 8</fullName>
    </submittedName>
</protein>